<comment type="catalytic activity">
    <reaction evidence="7 8">
        <text>deamido-NAD(+) + L-glutamine + ATP + H2O = L-glutamate + AMP + diphosphate + NAD(+) + H(+)</text>
        <dbReference type="Rhea" id="RHEA:24384"/>
        <dbReference type="ChEBI" id="CHEBI:15377"/>
        <dbReference type="ChEBI" id="CHEBI:15378"/>
        <dbReference type="ChEBI" id="CHEBI:29985"/>
        <dbReference type="ChEBI" id="CHEBI:30616"/>
        <dbReference type="ChEBI" id="CHEBI:33019"/>
        <dbReference type="ChEBI" id="CHEBI:57540"/>
        <dbReference type="ChEBI" id="CHEBI:58359"/>
        <dbReference type="ChEBI" id="CHEBI:58437"/>
        <dbReference type="ChEBI" id="CHEBI:456215"/>
        <dbReference type="EC" id="6.3.5.1"/>
    </reaction>
</comment>
<evidence type="ECO:0000256" key="8">
    <source>
        <dbReference type="PIRNR" id="PIRNR006630"/>
    </source>
</evidence>
<comment type="similarity">
    <text evidence="2 7 8">In the C-terminal section; belongs to the NAD synthetase family.</text>
</comment>
<keyword evidence="5 7" id="KW-0067">ATP-binding</keyword>
<feature type="binding site" evidence="7">
    <location>
        <begin position="485"/>
        <end position="488"/>
    </location>
    <ligand>
        <name>deamido-NAD(+)</name>
        <dbReference type="ChEBI" id="CHEBI:58437"/>
        <note>ligand shared between two neighboring subunits</note>
    </ligand>
</feature>
<dbReference type="InterPro" id="IPR003010">
    <property type="entry name" value="C-N_Hydrolase"/>
</dbReference>
<dbReference type="GO" id="GO:0008795">
    <property type="term" value="F:NAD+ synthase activity"/>
    <property type="evidence" value="ECO:0007669"/>
    <property type="project" value="UniProtKB-UniRule"/>
</dbReference>
<dbReference type="GO" id="GO:0003952">
    <property type="term" value="F:NAD+ synthase (glutamine-hydrolyzing) activity"/>
    <property type="evidence" value="ECO:0007669"/>
    <property type="project" value="UniProtKB-UniRule"/>
</dbReference>
<comment type="similarity">
    <text evidence="9">Belongs to the NAD synthetase family.</text>
</comment>
<proteinExistence type="inferred from homology"/>
<keyword evidence="12" id="KW-1185">Reference proteome</keyword>
<evidence type="ECO:0000256" key="1">
    <source>
        <dbReference type="ARBA" id="ARBA00005188"/>
    </source>
</evidence>
<evidence type="ECO:0000256" key="2">
    <source>
        <dbReference type="ARBA" id="ARBA00007145"/>
    </source>
</evidence>
<dbReference type="HAMAP" id="MF_02090">
    <property type="entry name" value="NadE_glutamine_dep"/>
    <property type="match status" value="1"/>
</dbReference>
<evidence type="ECO:0000256" key="3">
    <source>
        <dbReference type="ARBA" id="ARBA00022598"/>
    </source>
</evidence>
<accession>A0A934WQC9</accession>
<evidence type="ECO:0000256" key="4">
    <source>
        <dbReference type="ARBA" id="ARBA00022741"/>
    </source>
</evidence>
<dbReference type="PANTHER" id="PTHR23090:SF9">
    <property type="entry name" value="GLUTAMINE-DEPENDENT NAD(+) SYNTHETASE"/>
    <property type="match status" value="1"/>
</dbReference>
<keyword evidence="4 7" id="KW-0547">Nucleotide-binding</keyword>
<dbReference type="Pfam" id="PF02540">
    <property type="entry name" value="NAD_synthase"/>
    <property type="match status" value="1"/>
</dbReference>
<dbReference type="EMBL" id="JAEQMG010000035">
    <property type="protein sequence ID" value="MBK6087503.1"/>
    <property type="molecule type" value="Genomic_DNA"/>
</dbReference>
<dbReference type="CDD" id="cd07570">
    <property type="entry name" value="GAT_Gln-NAD-synth"/>
    <property type="match status" value="1"/>
</dbReference>
<dbReference type="SUPFAM" id="SSF56317">
    <property type="entry name" value="Carbon-nitrogen hydrolase"/>
    <property type="match status" value="1"/>
</dbReference>
<dbReference type="GO" id="GO:0009435">
    <property type="term" value="P:NAD+ biosynthetic process"/>
    <property type="evidence" value="ECO:0007669"/>
    <property type="project" value="UniProtKB-UniRule"/>
</dbReference>
<feature type="binding site" evidence="7">
    <location>
        <position position="120"/>
    </location>
    <ligand>
        <name>L-glutamine</name>
        <dbReference type="ChEBI" id="CHEBI:58359"/>
    </ligand>
</feature>
<dbReference type="Pfam" id="PF00795">
    <property type="entry name" value="CN_hydrolase"/>
    <property type="match status" value="1"/>
</dbReference>
<comment type="function">
    <text evidence="7">Catalyzes the ATP-dependent amidation of deamido-NAD to form NAD. Uses L-glutamine as a nitrogen source.</text>
</comment>
<dbReference type="EC" id="6.3.5.1" evidence="7 8"/>
<dbReference type="Gene3D" id="3.60.110.10">
    <property type="entry name" value="Carbon-nitrogen hydrolase"/>
    <property type="match status" value="1"/>
</dbReference>
<feature type="active site" description="For glutaminase activity" evidence="7">
    <location>
        <position position="114"/>
    </location>
</feature>
<dbReference type="NCBIfam" id="NF002730">
    <property type="entry name" value="PRK02628.1"/>
    <property type="match status" value="1"/>
</dbReference>
<name>A0A934WQC9_9FIRM</name>
<feature type="active site" description="Nucleophile; for glutaminase activity" evidence="7">
    <location>
        <position position="169"/>
    </location>
</feature>
<dbReference type="GO" id="GO:0005737">
    <property type="term" value="C:cytoplasm"/>
    <property type="evidence" value="ECO:0007669"/>
    <property type="project" value="InterPro"/>
</dbReference>
<evidence type="ECO:0000256" key="5">
    <source>
        <dbReference type="ARBA" id="ARBA00022840"/>
    </source>
</evidence>
<keyword evidence="3 7" id="KW-0436">Ligase</keyword>
<dbReference type="GO" id="GO:0005524">
    <property type="term" value="F:ATP binding"/>
    <property type="evidence" value="ECO:0007669"/>
    <property type="project" value="UniProtKB-UniRule"/>
</dbReference>
<feature type="binding site" evidence="7">
    <location>
        <position position="202"/>
    </location>
    <ligand>
        <name>L-glutamine</name>
        <dbReference type="ChEBI" id="CHEBI:58359"/>
    </ligand>
</feature>
<feature type="binding site" evidence="7">
    <location>
        <begin position="363"/>
        <end position="370"/>
    </location>
    <ligand>
        <name>ATP</name>
        <dbReference type="ChEBI" id="CHEBI:30616"/>
    </ligand>
</feature>
<reference evidence="11" key="1">
    <citation type="submission" date="2021-01" db="EMBL/GenBank/DDBJ databases">
        <title>Genome public.</title>
        <authorList>
            <person name="Liu C."/>
            <person name="Sun Q."/>
        </authorList>
    </citation>
    <scope>NUCLEOTIDE SEQUENCE</scope>
    <source>
        <strain evidence="11">M6</strain>
    </source>
</reference>
<dbReference type="InterPro" id="IPR014445">
    <property type="entry name" value="Gln-dep_NAD_synthase"/>
</dbReference>
<dbReference type="PIRSF" id="PIRSF006630">
    <property type="entry name" value="NADS_GAT"/>
    <property type="match status" value="1"/>
</dbReference>
<dbReference type="SUPFAM" id="SSF52402">
    <property type="entry name" value="Adenine nucleotide alpha hydrolases-like"/>
    <property type="match status" value="1"/>
</dbReference>
<dbReference type="InterPro" id="IPR041856">
    <property type="entry name" value="NAD+_synth_C"/>
</dbReference>
<dbReference type="CDD" id="cd00553">
    <property type="entry name" value="NAD_synthase"/>
    <property type="match status" value="1"/>
</dbReference>
<evidence type="ECO:0000259" key="10">
    <source>
        <dbReference type="PROSITE" id="PS50263"/>
    </source>
</evidence>
<evidence type="ECO:0000256" key="7">
    <source>
        <dbReference type="HAMAP-Rule" id="MF_02090"/>
    </source>
</evidence>
<dbReference type="PANTHER" id="PTHR23090">
    <property type="entry name" value="NH 3 /GLUTAMINE-DEPENDENT NAD + SYNTHETASE"/>
    <property type="match status" value="1"/>
</dbReference>
<dbReference type="PROSITE" id="PS50263">
    <property type="entry name" value="CN_HYDROLASE"/>
    <property type="match status" value="1"/>
</dbReference>
<dbReference type="Gene3D" id="1.10.10.1140">
    <property type="entry name" value="Glutamine-dependent NAD+ synthetase, C-terminal domain"/>
    <property type="match status" value="1"/>
</dbReference>
<feature type="binding site" evidence="7">
    <location>
        <position position="451"/>
    </location>
    <ligand>
        <name>deamido-NAD(+)</name>
        <dbReference type="ChEBI" id="CHEBI:58437"/>
        <note>ligand shared between two neighboring subunits</note>
    </ligand>
</feature>
<protein>
    <recommendedName>
        <fullName evidence="7 8">Glutamine-dependent NAD(+) synthetase</fullName>
        <ecNumber evidence="7 8">6.3.5.1</ecNumber>
    </recommendedName>
    <alternativeName>
        <fullName evidence="7 8">NAD(+) synthase [glutamine-hydrolyzing]</fullName>
    </alternativeName>
</protein>
<dbReference type="InterPro" id="IPR014729">
    <property type="entry name" value="Rossmann-like_a/b/a_fold"/>
</dbReference>
<dbReference type="NCBIfam" id="TIGR00552">
    <property type="entry name" value="nadE"/>
    <property type="match status" value="1"/>
</dbReference>
<dbReference type="AlphaFoldDB" id="A0A934WQC9"/>
<dbReference type="Gene3D" id="3.40.50.620">
    <property type="entry name" value="HUPs"/>
    <property type="match status" value="1"/>
</dbReference>
<gene>
    <name evidence="7" type="primary">nadE</name>
    <name evidence="11" type="ORF">JKK62_02360</name>
</gene>
<evidence type="ECO:0000313" key="12">
    <source>
        <dbReference type="Proteomes" id="UP000633365"/>
    </source>
</evidence>
<comment type="caution">
    <text evidence="11">The sequence shown here is derived from an EMBL/GenBank/DDBJ whole genome shotgun (WGS) entry which is preliminary data.</text>
</comment>
<feature type="binding site" evidence="7">
    <location>
        <position position="611"/>
    </location>
    <ligand>
        <name>deamido-NAD(+)</name>
        <dbReference type="ChEBI" id="CHEBI:58437"/>
        <note>ligand shared between two neighboring subunits</note>
    </ligand>
</feature>
<dbReference type="GO" id="GO:0004359">
    <property type="term" value="F:glutaminase activity"/>
    <property type="evidence" value="ECO:0007669"/>
    <property type="project" value="InterPro"/>
</dbReference>
<comment type="pathway">
    <text evidence="1 7 8">Cofactor biosynthesis; NAD(+) biosynthesis; NAD(+) from deamido-NAD(+) (L-Gln route): step 1/1.</text>
</comment>
<keyword evidence="6 7" id="KW-0520">NAD</keyword>
<feature type="binding site" evidence="7">
    <location>
        <position position="480"/>
    </location>
    <ligand>
        <name>deamido-NAD(+)</name>
        <dbReference type="ChEBI" id="CHEBI:58437"/>
        <note>ligand shared between two neighboring subunits</note>
    </ligand>
</feature>
<dbReference type="Proteomes" id="UP000633365">
    <property type="component" value="Unassembled WGS sequence"/>
</dbReference>
<feature type="binding site" evidence="7">
    <location>
        <position position="196"/>
    </location>
    <ligand>
        <name>L-glutamine</name>
        <dbReference type="ChEBI" id="CHEBI:58359"/>
    </ligand>
</feature>
<feature type="domain" description="CN hydrolase" evidence="10">
    <location>
        <begin position="3"/>
        <end position="268"/>
    </location>
</feature>
<feature type="active site" description="Proton acceptor; for glutaminase activity" evidence="7">
    <location>
        <position position="44"/>
    </location>
</feature>
<feature type="binding site" evidence="7">
    <location>
        <position position="475"/>
    </location>
    <ligand>
        <name>ATP</name>
        <dbReference type="ChEBI" id="CHEBI:30616"/>
    </ligand>
</feature>
<evidence type="ECO:0000313" key="11">
    <source>
        <dbReference type="EMBL" id="MBK6087503.1"/>
    </source>
</evidence>
<sequence>MRNQLILAAAAVPDLKVADVEYNTNQIVRLIKENSACGLIVFPELSVTGYTCADLFGSGLLLEKAQDGMIRIAEATQEYSGLTVIIGVPIRFENNLYNCAAVISEGNVCAIIPKQYIPSYSEFYEGRWFSSGKGLTERSVRIHGKDIPFGTDILAEDPESGAVLGIEICEDLWVPDKPSTHMCLAGANIIANLSASDELIGKEEYRRRLVEQQSGSCYCAYVYASAGVDESSTDLVFSGHTLIGQCGTVLQEDIFPLCPSVSTGAIDLVRIMYDRRHQNTFGNADENMYRRVNVNIRAFRNGEASISEMADILKELPVVLSRNPFVPSDDRERRDRCRKIMRIQANGLATRIRATGIYNLLIGISGGLDSTLALLVCAEARSMVPEIRIIAYTMPNKGNTSGLTYKNARELMRLIADEVHEVPISESVQMHLKDIGHSPDYQGEGDSAYENAQARMRTYILMDAANMINGLVVGTGDLSELALGWCTYNGDHMSMYAVNASVPKTLVKYICRTYAQFCSSEELRRVIFAICDTPITPELTPSHEGKISQMTEEKIGKYDLNDFLLYYTLRYGFEPSRSAAYAMCAYPELERKEIIKAAERFYIRFFTQQFKRSCLPDGPKVGSVSLSPRGDWRMPSDASMRLWLDDLKDVMR</sequence>
<organism evidence="11 12">
    <name type="scientific">Ruminococcus difficilis</name>
    <dbReference type="NCBI Taxonomy" id="2763069"/>
    <lineage>
        <taxon>Bacteria</taxon>
        <taxon>Bacillati</taxon>
        <taxon>Bacillota</taxon>
        <taxon>Clostridia</taxon>
        <taxon>Eubacteriales</taxon>
        <taxon>Oscillospiraceae</taxon>
        <taxon>Ruminococcus</taxon>
    </lineage>
</organism>
<dbReference type="InterPro" id="IPR036526">
    <property type="entry name" value="C-N_Hydrolase_sf"/>
</dbReference>
<dbReference type="InterPro" id="IPR003694">
    <property type="entry name" value="NAD_synthase"/>
</dbReference>
<dbReference type="InterPro" id="IPR022310">
    <property type="entry name" value="NAD/GMP_synthase"/>
</dbReference>
<evidence type="ECO:0000256" key="6">
    <source>
        <dbReference type="ARBA" id="ARBA00023027"/>
    </source>
</evidence>
<evidence type="ECO:0000256" key="9">
    <source>
        <dbReference type="RuleBase" id="RU003811"/>
    </source>
</evidence>